<dbReference type="GO" id="GO:0006313">
    <property type="term" value="P:DNA transposition"/>
    <property type="evidence" value="ECO:0007669"/>
    <property type="project" value="InterPro"/>
</dbReference>
<feature type="domain" description="Transposase IS4-like" evidence="1">
    <location>
        <begin position="101"/>
        <end position="255"/>
    </location>
</feature>
<dbReference type="NCBIfam" id="NF033580">
    <property type="entry name" value="transpos_IS5_3"/>
    <property type="match status" value="1"/>
</dbReference>
<comment type="caution">
    <text evidence="3">The sequence shown here is derived from an EMBL/GenBank/DDBJ whole genome shotgun (WGS) entry which is preliminary data.</text>
</comment>
<accession>A0A0D8BC39</accession>
<dbReference type="PANTHER" id="PTHR30007:SF0">
    <property type="entry name" value="TRANSPOSASE"/>
    <property type="match status" value="1"/>
</dbReference>
<sequence>MARSVRYPSDLTDAEWAYVQPLLPVASKDGRPEKHDRRDIVDAILYVTHNGVVWRALPADFPPWKTVYGFFERWKKTGVTITVHDGLRGEVRQAEGRSATPTAGVIDSRSVKGAATVAAPTRGYDAGKKVNGRKRFIVVDTLGLLLAVRVVPAGRQDRDGARQLLVDHYFTTPTCRFLVADAGFAGRFVAWAADVVRTTVEIVRKEEGQQGFRPLPKRWVVERTLAWITAHRRLARDYERDPASSAAFVYWAMIRTMARRLAHGTPVPRWAPRKTTESQ</sequence>
<gene>
    <name evidence="3" type="ORF">FF36_03988</name>
</gene>
<dbReference type="PANTHER" id="PTHR30007">
    <property type="entry name" value="PHP DOMAIN PROTEIN"/>
    <property type="match status" value="1"/>
</dbReference>
<organism evidence="3 4">
    <name type="scientific">Frankia torreyi</name>
    <dbReference type="NCBI Taxonomy" id="1856"/>
    <lineage>
        <taxon>Bacteria</taxon>
        <taxon>Bacillati</taxon>
        <taxon>Actinomycetota</taxon>
        <taxon>Actinomycetes</taxon>
        <taxon>Frankiales</taxon>
        <taxon>Frankiaceae</taxon>
        <taxon>Frankia</taxon>
    </lineage>
</organism>
<evidence type="ECO:0000259" key="2">
    <source>
        <dbReference type="Pfam" id="PF13340"/>
    </source>
</evidence>
<reference evidence="3 4" key="2">
    <citation type="journal article" date="2016" name="Genome Announc.">
        <title>Permanent Draft Genome Sequences for Two Variants of Frankia sp. Strain CpI1, the First Frankia Strain Isolated from Root Nodules of Comptonia peregrina.</title>
        <authorList>
            <person name="Oshone R."/>
            <person name="Hurst S.G.IV."/>
            <person name="Abebe-Akele F."/>
            <person name="Simpson S."/>
            <person name="Morris K."/>
            <person name="Thomas W.K."/>
            <person name="Tisa L.S."/>
        </authorList>
    </citation>
    <scope>NUCLEOTIDE SEQUENCE [LARGE SCALE GENOMIC DNA]</scope>
    <source>
        <strain evidence="4">CpI1-S</strain>
    </source>
</reference>
<dbReference type="AlphaFoldDB" id="A0A0D8BC39"/>
<dbReference type="Proteomes" id="UP000032545">
    <property type="component" value="Unassembled WGS sequence"/>
</dbReference>
<dbReference type="InterPro" id="IPR025161">
    <property type="entry name" value="IS402-like_dom"/>
</dbReference>
<keyword evidence="4" id="KW-1185">Reference proteome</keyword>
<dbReference type="PATRIC" id="fig|1502723.3.peg.3682"/>
<dbReference type="GO" id="GO:0004803">
    <property type="term" value="F:transposase activity"/>
    <property type="evidence" value="ECO:0007669"/>
    <property type="project" value="InterPro"/>
</dbReference>
<proteinExistence type="predicted"/>
<evidence type="ECO:0000313" key="3">
    <source>
        <dbReference type="EMBL" id="KJE21655.1"/>
    </source>
</evidence>
<dbReference type="RefSeq" id="WP_044886557.1">
    <property type="nucleotide sequence ID" value="NZ_JYFN01000033.1"/>
</dbReference>
<evidence type="ECO:0000313" key="4">
    <source>
        <dbReference type="Proteomes" id="UP000032545"/>
    </source>
</evidence>
<reference evidence="4" key="1">
    <citation type="submission" date="2015-02" db="EMBL/GenBank/DDBJ databases">
        <title>Draft Genome of Frankia sp. CpI1-S.</title>
        <authorList>
            <person name="Oshone R.T."/>
            <person name="Ngom M."/>
            <person name="Ghodhbane-Gtari F."/>
            <person name="Gtari M."/>
            <person name="Morris K."/>
            <person name="Thomas K."/>
            <person name="Sen A."/>
            <person name="Tisa L.S."/>
        </authorList>
    </citation>
    <scope>NUCLEOTIDE SEQUENCE [LARGE SCALE GENOMIC DNA]</scope>
    <source>
        <strain evidence="4">CpI1-S</strain>
    </source>
</reference>
<feature type="domain" description="Insertion element IS402-like" evidence="2">
    <location>
        <begin position="11"/>
        <end position="83"/>
    </location>
</feature>
<dbReference type="GO" id="GO:0003677">
    <property type="term" value="F:DNA binding"/>
    <property type="evidence" value="ECO:0007669"/>
    <property type="project" value="InterPro"/>
</dbReference>
<name>A0A0D8BC39_9ACTN</name>
<dbReference type="InterPro" id="IPR002559">
    <property type="entry name" value="Transposase_11"/>
</dbReference>
<dbReference type="EMBL" id="JYFN01000033">
    <property type="protein sequence ID" value="KJE21655.1"/>
    <property type="molecule type" value="Genomic_DNA"/>
</dbReference>
<dbReference type="Pfam" id="PF01609">
    <property type="entry name" value="DDE_Tnp_1"/>
    <property type="match status" value="1"/>
</dbReference>
<evidence type="ECO:0000259" key="1">
    <source>
        <dbReference type="Pfam" id="PF01609"/>
    </source>
</evidence>
<dbReference type="Pfam" id="PF13340">
    <property type="entry name" value="DUF4096"/>
    <property type="match status" value="1"/>
</dbReference>
<protein>
    <submittedName>
        <fullName evidence="3">Transposase, IS4 family</fullName>
    </submittedName>
</protein>
<dbReference type="OrthoDB" id="4559615at2"/>